<organism evidence="2 3">
    <name type="scientific">Roseobacter cerasinus</name>
    <dbReference type="NCBI Taxonomy" id="2602289"/>
    <lineage>
        <taxon>Bacteria</taxon>
        <taxon>Pseudomonadati</taxon>
        <taxon>Pseudomonadota</taxon>
        <taxon>Alphaproteobacteria</taxon>
        <taxon>Rhodobacterales</taxon>
        <taxon>Roseobacteraceae</taxon>
        <taxon>Roseobacter</taxon>
    </lineage>
</organism>
<name>A0A640VZP0_9RHOB</name>
<reference evidence="2 3" key="1">
    <citation type="submission" date="2019-12" db="EMBL/GenBank/DDBJ databases">
        <title>Roseobacter cerasinus sp. nov., isolated from seawater around aquaculture.</title>
        <authorList>
            <person name="Muramatsu S."/>
            <person name="Takabe Y."/>
            <person name="Mori K."/>
            <person name="Takaichi S."/>
            <person name="Hanada S."/>
        </authorList>
    </citation>
    <scope>NUCLEOTIDE SEQUENCE [LARGE SCALE GENOMIC DNA]</scope>
    <source>
        <strain evidence="2 3">AI77</strain>
    </source>
</reference>
<accession>A0A640VZP0</accession>
<dbReference type="AlphaFoldDB" id="A0A640VZP0"/>
<evidence type="ECO:0000313" key="2">
    <source>
        <dbReference type="EMBL" id="GFE52385.1"/>
    </source>
</evidence>
<keyword evidence="3" id="KW-1185">Reference proteome</keyword>
<dbReference type="Proteomes" id="UP000436522">
    <property type="component" value="Unassembled WGS sequence"/>
</dbReference>
<evidence type="ECO:0000313" key="3">
    <source>
        <dbReference type="Proteomes" id="UP000436522"/>
    </source>
</evidence>
<sequence>MWRAAANDGARTDLHDNLLFLPNAWRADRLTGTHSVTIKRNEREALICLHRDQEQRDRLILAQMTERKDLQTRARTIRDRHKIERQHLAKTIATYLKRPKPNISGPDQALRRRNRSPGLNFDR</sequence>
<protein>
    <submittedName>
        <fullName evidence="2">Uncharacterized protein</fullName>
    </submittedName>
</protein>
<proteinExistence type="predicted"/>
<evidence type="ECO:0000256" key="1">
    <source>
        <dbReference type="SAM" id="MobiDB-lite"/>
    </source>
</evidence>
<dbReference type="EMBL" id="BLIV01000012">
    <property type="protein sequence ID" value="GFE52385.1"/>
    <property type="molecule type" value="Genomic_DNA"/>
</dbReference>
<comment type="caution">
    <text evidence="2">The sequence shown here is derived from an EMBL/GenBank/DDBJ whole genome shotgun (WGS) entry which is preliminary data.</text>
</comment>
<feature type="region of interest" description="Disordered" evidence="1">
    <location>
        <begin position="97"/>
        <end position="123"/>
    </location>
</feature>
<gene>
    <name evidence="2" type="ORF">So717_41380</name>
</gene>